<evidence type="ECO:0000256" key="7">
    <source>
        <dbReference type="RuleBase" id="RU363039"/>
    </source>
</evidence>
<dbReference type="PANTHER" id="PTHR45765">
    <property type="entry name" value="METHIONINE--TRNA LIGASE"/>
    <property type="match status" value="1"/>
</dbReference>
<dbReference type="KEGG" id="rch:RUM_21780"/>
<evidence type="ECO:0000256" key="1">
    <source>
        <dbReference type="ARBA" id="ARBA00008258"/>
    </source>
</evidence>
<keyword evidence="2 7" id="KW-0436">Ligase</keyword>
<evidence type="ECO:0000313" key="9">
    <source>
        <dbReference type="EMBL" id="CBL18193.1"/>
    </source>
</evidence>
<dbReference type="Proteomes" id="UP000007054">
    <property type="component" value="Chromosome"/>
</dbReference>
<dbReference type="InterPro" id="IPR009080">
    <property type="entry name" value="tRNAsynth_Ia_anticodon-bd"/>
</dbReference>
<gene>
    <name evidence="9" type="ordered locus">RUM_21780</name>
</gene>
<dbReference type="RefSeq" id="WP_015559099.1">
    <property type="nucleotide sequence ID" value="NC_021039.1"/>
</dbReference>
<dbReference type="GO" id="GO:0005524">
    <property type="term" value="F:ATP binding"/>
    <property type="evidence" value="ECO:0007669"/>
    <property type="project" value="UniProtKB-KW"/>
</dbReference>
<dbReference type="EC" id="6.1.1.10" evidence="9"/>
<dbReference type="STRING" id="213810.RUM_21780"/>
<dbReference type="HOGENOM" id="CLU_408071_0_0_9"/>
<dbReference type="AlphaFoldDB" id="D4LEZ8"/>
<dbReference type="GeneID" id="83156833"/>
<protein>
    <submittedName>
        <fullName evidence="9">Methionyl-tRNA synthetase</fullName>
        <ecNumber evidence="9">6.1.1.10</ecNumber>
    </submittedName>
</protein>
<feature type="domain" description="Methionyl/Leucyl tRNA synthetase" evidence="8">
    <location>
        <begin position="319"/>
        <end position="480"/>
    </location>
</feature>
<dbReference type="EMBL" id="FP929052">
    <property type="protein sequence ID" value="CBL18193.1"/>
    <property type="molecule type" value="Genomic_DNA"/>
</dbReference>
<dbReference type="PANTHER" id="PTHR45765:SF1">
    <property type="entry name" value="METHIONINE--TRNA LIGASE, CYTOPLASMIC"/>
    <property type="match status" value="1"/>
</dbReference>
<dbReference type="InterPro" id="IPR015413">
    <property type="entry name" value="Methionyl/Leucyl_tRNA_Synth"/>
</dbReference>
<keyword evidence="4 7" id="KW-0067">ATP-binding</keyword>
<sequence length="675" mass="76998">MSEEKNFHKKPETRPEFPKRAVITGGMPYGNKTLHFGHIGGVFVFADVYARFLRDRIGEDNVIFVSGTDCYGSPIAESYRRKCAEEGFTGSIKDFVAANHQAQKLTLDDYDISLNLFGASGLGRTAEIHNQVSDRFIRRLYENGHLTRIATSQFYDAKAGAFLNGRQVIGKCPVEGCNSEKGYADECDLGHQYMPEMLINPKSTLTGETPIMKKVTNWYFNLTEQNELLNQYVAEIRTQKNVRPLVSKTIGEFLKPPVIYIKNEFLEQYEACKDQMPEHEFIEEPKKPSFTIAFKKLTDCDQACVVLAEQGIRYRTGKTLVPFRLTGNVEWGVPAPQLEGEEPLTIWVWPESLWAPISFTMAYLEQIGHNTEEWKDYWCSKDAQVYQFIGADNIYFYGVAEMGMFMALQGKDNLTTHPAEGQMQLPILVANNHILFLDKKASSSGSVKPPMAADLLHYYTAEQLRMHYLGLGLGQRSVSFQPKPLNPNAKPDEADPVLKDGFLLSNVFNRIIRTCIYTTQKYYDGVMPVGEVSAPVLEAAKKAILDYERFMYRFEFHQATYVLDTYIRKASKLMVKQLGDADKKEDAQLRRQTLIDVFHMIRTAAVLLHPMAPEGTEKILAYLQLDKSFWSWDHIFEPISFFCGGQDHKLKFLEPRVDFFTRHPSQFAQSEGTEQ</sequence>
<dbReference type="SUPFAM" id="SSF47323">
    <property type="entry name" value="Anticodon-binding domain of a subclass of class I aminoacyl-tRNA synthetases"/>
    <property type="match status" value="1"/>
</dbReference>
<evidence type="ECO:0000256" key="3">
    <source>
        <dbReference type="ARBA" id="ARBA00022741"/>
    </source>
</evidence>
<reference evidence="9" key="1">
    <citation type="submission" date="2010-03" db="EMBL/GenBank/DDBJ databases">
        <title>The genome sequence of Ruminococcus sp. 18P13.</title>
        <authorList>
            <consortium name="metaHIT consortium -- http://www.metahit.eu/"/>
            <person name="Pajon A."/>
            <person name="Turner K."/>
            <person name="Parkhill J."/>
            <person name="Bernalier A."/>
        </authorList>
    </citation>
    <scope>NUCLEOTIDE SEQUENCE [LARGE SCALE GENOMIC DNA]</scope>
    <source>
        <strain evidence="9">Type strain: 18P13</strain>
    </source>
</reference>
<dbReference type="PATRIC" id="fig|213810.4.peg.2066"/>
<dbReference type="Gene3D" id="1.10.730.10">
    <property type="entry name" value="Isoleucyl-tRNA Synthetase, Domain 1"/>
    <property type="match status" value="1"/>
</dbReference>
<keyword evidence="10" id="KW-1185">Reference proteome</keyword>
<feature type="domain" description="Methionyl/Leucyl tRNA synthetase" evidence="8">
    <location>
        <begin position="22"/>
        <end position="258"/>
    </location>
</feature>
<evidence type="ECO:0000313" key="10">
    <source>
        <dbReference type="Proteomes" id="UP000007054"/>
    </source>
</evidence>
<dbReference type="GO" id="GO:0005829">
    <property type="term" value="C:cytosol"/>
    <property type="evidence" value="ECO:0007669"/>
    <property type="project" value="TreeGrafter"/>
</dbReference>
<dbReference type="BioCyc" id="RCHA213810:RUM_RS10570-MONOMER"/>
<keyword evidence="5 7" id="KW-0648">Protein biosynthesis</keyword>
<keyword evidence="3 7" id="KW-0547">Nucleotide-binding</keyword>
<dbReference type="Gene3D" id="3.40.50.620">
    <property type="entry name" value="HUPs"/>
    <property type="match status" value="2"/>
</dbReference>
<evidence type="ECO:0000256" key="4">
    <source>
        <dbReference type="ARBA" id="ARBA00022840"/>
    </source>
</evidence>
<dbReference type="InterPro" id="IPR023458">
    <property type="entry name" value="Met-tRNA_ligase_1"/>
</dbReference>
<dbReference type="GO" id="GO:0004825">
    <property type="term" value="F:methionine-tRNA ligase activity"/>
    <property type="evidence" value="ECO:0007669"/>
    <property type="project" value="UniProtKB-EC"/>
</dbReference>
<dbReference type="Gene3D" id="2.170.220.10">
    <property type="match status" value="1"/>
</dbReference>
<evidence type="ECO:0000259" key="8">
    <source>
        <dbReference type="Pfam" id="PF09334"/>
    </source>
</evidence>
<reference evidence="9" key="2">
    <citation type="submission" date="2010-03" db="EMBL/GenBank/DDBJ databases">
        <authorList>
            <person name="Pajon A."/>
        </authorList>
    </citation>
    <scope>NUCLEOTIDE SEQUENCE</scope>
    <source>
        <strain evidence="9">Type strain: 18P13</strain>
    </source>
</reference>
<organism evidence="9 10">
    <name type="scientific">Ruminococcus champanellensis (strain DSM 18848 / JCM 17042 / KCTC 15320 / 18P13)</name>
    <dbReference type="NCBI Taxonomy" id="213810"/>
    <lineage>
        <taxon>Bacteria</taxon>
        <taxon>Bacillati</taxon>
        <taxon>Bacillota</taxon>
        <taxon>Clostridia</taxon>
        <taxon>Eubacteriales</taxon>
        <taxon>Oscillospiraceae</taxon>
        <taxon>Ruminococcus</taxon>
    </lineage>
</organism>
<evidence type="ECO:0000256" key="5">
    <source>
        <dbReference type="ARBA" id="ARBA00022917"/>
    </source>
</evidence>
<evidence type="ECO:0000256" key="2">
    <source>
        <dbReference type="ARBA" id="ARBA00022598"/>
    </source>
</evidence>
<accession>D4LEZ8</accession>
<name>D4LEZ8_RUMC1</name>
<keyword evidence="6 7" id="KW-0030">Aminoacyl-tRNA synthetase</keyword>
<dbReference type="GO" id="GO:0017101">
    <property type="term" value="C:aminoacyl-tRNA synthetase multienzyme complex"/>
    <property type="evidence" value="ECO:0007669"/>
    <property type="project" value="TreeGrafter"/>
</dbReference>
<dbReference type="Pfam" id="PF09334">
    <property type="entry name" value="tRNA-synt_1g"/>
    <property type="match status" value="2"/>
</dbReference>
<dbReference type="SUPFAM" id="SSF52374">
    <property type="entry name" value="Nucleotidylyl transferase"/>
    <property type="match status" value="1"/>
</dbReference>
<dbReference type="InterPro" id="IPR014729">
    <property type="entry name" value="Rossmann-like_a/b/a_fold"/>
</dbReference>
<comment type="similarity">
    <text evidence="1">Belongs to the class-I aminoacyl-tRNA synthetase family. MetG type 1 subfamily.</text>
</comment>
<proteinExistence type="inferred from homology"/>
<evidence type="ECO:0000256" key="6">
    <source>
        <dbReference type="ARBA" id="ARBA00023146"/>
    </source>
</evidence>
<dbReference type="GO" id="GO:0006431">
    <property type="term" value="P:methionyl-tRNA aminoacylation"/>
    <property type="evidence" value="ECO:0007669"/>
    <property type="project" value="TreeGrafter"/>
</dbReference>